<dbReference type="InterPro" id="IPR050834">
    <property type="entry name" value="Glycosyltransf_2"/>
</dbReference>
<gene>
    <name evidence="2" type="ORF">GCM10009824_23240</name>
</gene>
<dbReference type="PANTHER" id="PTHR43685:SF2">
    <property type="entry name" value="GLYCOSYLTRANSFERASE 2-LIKE DOMAIN-CONTAINING PROTEIN"/>
    <property type="match status" value="1"/>
</dbReference>
<reference evidence="2 3" key="1">
    <citation type="journal article" date="2019" name="Int. J. Syst. Evol. Microbiol.">
        <title>The Global Catalogue of Microorganisms (GCM) 10K type strain sequencing project: providing services to taxonomists for standard genome sequencing and annotation.</title>
        <authorList>
            <consortium name="The Broad Institute Genomics Platform"/>
            <consortium name="The Broad Institute Genome Sequencing Center for Infectious Disease"/>
            <person name="Wu L."/>
            <person name="Ma J."/>
        </authorList>
    </citation>
    <scope>NUCLEOTIDE SEQUENCE [LARGE SCALE GENOMIC DNA]</scope>
    <source>
        <strain evidence="2 3">JCM 15914</strain>
    </source>
</reference>
<evidence type="ECO:0000313" key="2">
    <source>
        <dbReference type="EMBL" id="GAA2121010.1"/>
    </source>
</evidence>
<dbReference type="CDD" id="cd00761">
    <property type="entry name" value="Glyco_tranf_GTA_type"/>
    <property type="match status" value="1"/>
</dbReference>
<comment type="caution">
    <text evidence="2">The sequence shown here is derived from an EMBL/GenBank/DDBJ whole genome shotgun (WGS) entry which is preliminary data.</text>
</comment>
<sequence>MKCSVVIPTRNDSAYLHRCLRALDQQTRQPDEIIVVDNGSTDDIAAVLREFPDVTCFREDIPGVAYAVRSGYDAAQHPIILRCDADSIPSKGWVEHMVTALEWQLSRKGKVEVVAITGIARFGPQHSGLGRISGALYSYAYRLVGGLALGHVALWGSNMAMSATWWHSVRDHVHLSPDVHDDYDLSFQVGPHQKVVLDHRNVMLVSWRAAASPSRIERQLRMAAMTMQINWAEQKPWERMRARWTASRE</sequence>
<dbReference type="InterPro" id="IPR001173">
    <property type="entry name" value="Glyco_trans_2-like"/>
</dbReference>
<feature type="domain" description="Glycosyltransferase 2-like" evidence="1">
    <location>
        <begin position="4"/>
        <end position="102"/>
    </location>
</feature>
<organism evidence="2 3">
    <name type="scientific">Kocuria atrinae</name>
    <dbReference type="NCBI Taxonomy" id="592377"/>
    <lineage>
        <taxon>Bacteria</taxon>
        <taxon>Bacillati</taxon>
        <taxon>Actinomycetota</taxon>
        <taxon>Actinomycetes</taxon>
        <taxon>Micrococcales</taxon>
        <taxon>Micrococcaceae</taxon>
        <taxon>Kocuria</taxon>
    </lineage>
</organism>
<name>A0ABN2Y445_9MICC</name>
<proteinExistence type="predicted"/>
<dbReference type="PANTHER" id="PTHR43685">
    <property type="entry name" value="GLYCOSYLTRANSFERASE"/>
    <property type="match status" value="1"/>
</dbReference>
<evidence type="ECO:0000313" key="3">
    <source>
        <dbReference type="Proteomes" id="UP001500166"/>
    </source>
</evidence>
<dbReference type="EMBL" id="BAAAQA010000025">
    <property type="protein sequence ID" value="GAA2121010.1"/>
    <property type="molecule type" value="Genomic_DNA"/>
</dbReference>
<dbReference type="Gene3D" id="3.90.550.10">
    <property type="entry name" value="Spore Coat Polysaccharide Biosynthesis Protein SpsA, Chain A"/>
    <property type="match status" value="1"/>
</dbReference>
<dbReference type="InterPro" id="IPR029044">
    <property type="entry name" value="Nucleotide-diphossugar_trans"/>
</dbReference>
<protein>
    <submittedName>
        <fullName evidence="2">Glycosyltransferase family A protein</fullName>
    </submittedName>
</protein>
<keyword evidence="3" id="KW-1185">Reference proteome</keyword>
<dbReference type="Pfam" id="PF00535">
    <property type="entry name" value="Glycos_transf_2"/>
    <property type="match status" value="1"/>
</dbReference>
<evidence type="ECO:0000259" key="1">
    <source>
        <dbReference type="Pfam" id="PF00535"/>
    </source>
</evidence>
<accession>A0ABN2Y445</accession>
<dbReference type="SUPFAM" id="SSF53448">
    <property type="entry name" value="Nucleotide-diphospho-sugar transferases"/>
    <property type="match status" value="1"/>
</dbReference>
<dbReference type="Proteomes" id="UP001500166">
    <property type="component" value="Unassembled WGS sequence"/>
</dbReference>